<feature type="transmembrane region" description="Helical" evidence="1">
    <location>
        <begin position="147"/>
        <end position="167"/>
    </location>
</feature>
<sequence>MTAVRTARGTARTADRWASWLVAACCAVGYVTFAVTQWRLLESPSWDLGIFTQLARAYAGFEAPVVTIKGEGFNLLGDHFHPLLVLLAPVYWIHPSGASLLIAQAVLFAVSAVPVTTVARELLGPVRGTLVGVAYALSWGLQGAVAAQFHEVAFAVPLLAASLAAYLRRRWWTCVLWAAPLVFVKEDLGLTVAALGLVLWWRAGQRRIGRLTVAWGVGWTVLAIGVVLPLLHPDGTWDYYGRLAAGEEAADGPGDSAGGVLATVAAAFVPAEKYVTLLLLVGAAGIIGVRSPLIWLWVPTLAWRFLGNVEYYWGWTWHYSAVLMPVAVAALLDAVSGRTGTGHLGRRLVPARRWASAGTAAAVLTTAIMTVTGPMNRLVEPATYAGSPRADVVDEMIDIVAGRTVEADIYLMAYLVPRSQVYWVGNEGNPPPDRLVLDATRRTWTDDVADAADLAEERHPGQDYELVLDEAGYQVAARVR</sequence>
<feature type="transmembrane region" description="Helical" evidence="1">
    <location>
        <begin position="91"/>
        <end position="110"/>
    </location>
</feature>
<accession>A0ABW4L6U8</accession>
<protein>
    <submittedName>
        <fullName evidence="2">DUF2079 domain-containing protein</fullName>
    </submittedName>
</protein>
<feature type="transmembrane region" description="Helical" evidence="1">
    <location>
        <begin position="213"/>
        <end position="232"/>
    </location>
</feature>
<feature type="transmembrane region" description="Helical" evidence="1">
    <location>
        <begin position="122"/>
        <end position="141"/>
    </location>
</feature>
<feature type="transmembrane region" description="Helical" evidence="1">
    <location>
        <begin position="20"/>
        <end position="38"/>
    </location>
</feature>
<organism evidence="2 3">
    <name type="scientific">Georgenia deserti</name>
    <dbReference type="NCBI Taxonomy" id="2093781"/>
    <lineage>
        <taxon>Bacteria</taxon>
        <taxon>Bacillati</taxon>
        <taxon>Actinomycetota</taxon>
        <taxon>Actinomycetes</taxon>
        <taxon>Micrococcales</taxon>
        <taxon>Bogoriellaceae</taxon>
        <taxon>Georgenia</taxon>
    </lineage>
</organism>
<name>A0ABW4L6U8_9MICO</name>
<proteinExistence type="predicted"/>
<dbReference type="EMBL" id="JBHUEE010000007">
    <property type="protein sequence ID" value="MFD1718879.1"/>
    <property type="molecule type" value="Genomic_DNA"/>
</dbReference>
<keyword evidence="1" id="KW-0472">Membrane</keyword>
<evidence type="ECO:0000313" key="3">
    <source>
        <dbReference type="Proteomes" id="UP001597277"/>
    </source>
</evidence>
<feature type="transmembrane region" description="Helical" evidence="1">
    <location>
        <begin position="277"/>
        <end position="297"/>
    </location>
</feature>
<keyword evidence="1" id="KW-1133">Transmembrane helix</keyword>
<dbReference type="Pfam" id="PF09852">
    <property type="entry name" value="DUF2079"/>
    <property type="match status" value="1"/>
</dbReference>
<comment type="caution">
    <text evidence="2">The sequence shown here is derived from an EMBL/GenBank/DDBJ whole genome shotgun (WGS) entry which is preliminary data.</text>
</comment>
<evidence type="ECO:0000256" key="1">
    <source>
        <dbReference type="SAM" id="Phobius"/>
    </source>
</evidence>
<dbReference type="InterPro" id="IPR018650">
    <property type="entry name" value="STSV1_Orf64"/>
</dbReference>
<feature type="transmembrane region" description="Helical" evidence="1">
    <location>
        <begin position="174"/>
        <end position="201"/>
    </location>
</feature>
<reference evidence="3" key="1">
    <citation type="journal article" date="2019" name="Int. J. Syst. Evol. Microbiol.">
        <title>The Global Catalogue of Microorganisms (GCM) 10K type strain sequencing project: providing services to taxonomists for standard genome sequencing and annotation.</title>
        <authorList>
            <consortium name="The Broad Institute Genomics Platform"/>
            <consortium name="The Broad Institute Genome Sequencing Center for Infectious Disease"/>
            <person name="Wu L."/>
            <person name="Ma J."/>
        </authorList>
    </citation>
    <scope>NUCLEOTIDE SEQUENCE [LARGE SCALE GENOMIC DNA]</scope>
    <source>
        <strain evidence="3">JCM 17130</strain>
    </source>
</reference>
<evidence type="ECO:0000313" key="2">
    <source>
        <dbReference type="EMBL" id="MFD1718879.1"/>
    </source>
</evidence>
<dbReference type="Proteomes" id="UP001597277">
    <property type="component" value="Unassembled WGS sequence"/>
</dbReference>
<feature type="transmembrane region" description="Helical" evidence="1">
    <location>
        <begin position="317"/>
        <end position="335"/>
    </location>
</feature>
<dbReference type="RefSeq" id="WP_388008045.1">
    <property type="nucleotide sequence ID" value="NZ_JBHUEE010000007.1"/>
</dbReference>
<gene>
    <name evidence="2" type="ORF">ACFSE6_13615</name>
</gene>
<keyword evidence="3" id="KW-1185">Reference proteome</keyword>
<feature type="transmembrane region" description="Helical" evidence="1">
    <location>
        <begin position="355"/>
        <end position="375"/>
    </location>
</feature>
<keyword evidence="1" id="KW-0812">Transmembrane</keyword>